<proteinExistence type="predicted"/>
<dbReference type="EMBL" id="SRLO01000391">
    <property type="protein sequence ID" value="TNN58019.1"/>
    <property type="molecule type" value="Genomic_DNA"/>
</dbReference>
<organism evidence="2 3">
    <name type="scientific">Liparis tanakae</name>
    <name type="common">Tanaka's snailfish</name>
    <dbReference type="NCBI Taxonomy" id="230148"/>
    <lineage>
        <taxon>Eukaryota</taxon>
        <taxon>Metazoa</taxon>
        <taxon>Chordata</taxon>
        <taxon>Craniata</taxon>
        <taxon>Vertebrata</taxon>
        <taxon>Euteleostomi</taxon>
        <taxon>Actinopterygii</taxon>
        <taxon>Neopterygii</taxon>
        <taxon>Teleostei</taxon>
        <taxon>Neoteleostei</taxon>
        <taxon>Acanthomorphata</taxon>
        <taxon>Eupercaria</taxon>
        <taxon>Perciformes</taxon>
        <taxon>Cottioidei</taxon>
        <taxon>Cottales</taxon>
        <taxon>Liparidae</taxon>
        <taxon>Liparis</taxon>
    </lineage>
</organism>
<feature type="compositionally biased region" description="Basic and acidic residues" evidence="1">
    <location>
        <begin position="1"/>
        <end position="23"/>
    </location>
</feature>
<evidence type="ECO:0000256" key="1">
    <source>
        <dbReference type="SAM" id="MobiDB-lite"/>
    </source>
</evidence>
<protein>
    <submittedName>
        <fullName evidence="2">Uncharacterized protein</fullName>
    </submittedName>
</protein>
<evidence type="ECO:0000313" key="2">
    <source>
        <dbReference type="EMBL" id="TNN58019.1"/>
    </source>
</evidence>
<keyword evidence="3" id="KW-1185">Reference proteome</keyword>
<name>A0A4Z2GX46_9TELE</name>
<reference evidence="2 3" key="1">
    <citation type="submission" date="2019-03" db="EMBL/GenBank/DDBJ databases">
        <title>First draft genome of Liparis tanakae, snailfish: a comprehensive survey of snailfish specific genes.</title>
        <authorList>
            <person name="Kim W."/>
            <person name="Song I."/>
            <person name="Jeong J.-H."/>
            <person name="Kim D."/>
            <person name="Kim S."/>
            <person name="Ryu S."/>
            <person name="Song J.Y."/>
            <person name="Lee S.K."/>
        </authorList>
    </citation>
    <scope>NUCLEOTIDE SEQUENCE [LARGE SCALE GENOMIC DNA]</scope>
    <source>
        <tissue evidence="2">Muscle</tissue>
    </source>
</reference>
<gene>
    <name evidence="2" type="ORF">EYF80_031767</name>
</gene>
<sequence length="118" mass="13765">MCRHTHSDTSRAAEKEAKVRRWGEDEEEDEEEEEKKGQEEKEEGQEEERRSCQIALRLLSAKQLHTRAAFDVATKAPRHTCVQSFYTNKTGLLRNGGKPFEREFLTYVIKPKDTNKPE</sequence>
<dbReference type="Proteomes" id="UP000314294">
    <property type="component" value="Unassembled WGS sequence"/>
</dbReference>
<feature type="region of interest" description="Disordered" evidence="1">
    <location>
        <begin position="1"/>
        <end position="50"/>
    </location>
</feature>
<feature type="compositionally biased region" description="Acidic residues" evidence="1">
    <location>
        <begin position="24"/>
        <end position="33"/>
    </location>
</feature>
<evidence type="ECO:0000313" key="3">
    <source>
        <dbReference type="Proteomes" id="UP000314294"/>
    </source>
</evidence>
<dbReference type="AlphaFoldDB" id="A0A4Z2GX46"/>
<accession>A0A4Z2GX46</accession>
<comment type="caution">
    <text evidence="2">The sequence shown here is derived from an EMBL/GenBank/DDBJ whole genome shotgun (WGS) entry which is preliminary data.</text>
</comment>